<evidence type="ECO:0008006" key="3">
    <source>
        <dbReference type="Google" id="ProtNLM"/>
    </source>
</evidence>
<dbReference type="Pfam" id="PF12953">
    <property type="entry name" value="DUF3842"/>
    <property type="match status" value="1"/>
</dbReference>
<dbReference type="AlphaFoldDB" id="A0A223AQR5"/>
<evidence type="ECO:0000313" key="1">
    <source>
        <dbReference type="EMBL" id="ASS37313.1"/>
    </source>
</evidence>
<sequence>MNILVIDAQGGGIGRQLVIKLLEKFPEADIVAAGTNSMATNAMIKAGAKKAATGENAIRYCAAQAEIIAGPIGIIVANAMLGEISPVISESVGSSSATKVLIPVTHCNTIIAGPKDLPIKDSIEDAVDRIVRICGVEEN</sequence>
<accession>A0A223AQR5</accession>
<gene>
    <name evidence="1" type="ORF">AXF17_01725</name>
</gene>
<name>A0A223AQR5_9FIRM</name>
<keyword evidence="2" id="KW-1185">Reference proteome</keyword>
<dbReference type="Proteomes" id="UP000214689">
    <property type="component" value="Chromosome"/>
</dbReference>
<organism evidence="1 2">
    <name type="scientific">Mogibacterium pumilum</name>
    <dbReference type="NCBI Taxonomy" id="86332"/>
    <lineage>
        <taxon>Bacteria</taxon>
        <taxon>Bacillati</taxon>
        <taxon>Bacillota</taxon>
        <taxon>Clostridia</taxon>
        <taxon>Peptostreptococcales</taxon>
        <taxon>Anaerovoracaceae</taxon>
        <taxon>Mogibacterium</taxon>
    </lineage>
</organism>
<reference evidence="2" key="1">
    <citation type="submission" date="2016-05" db="EMBL/GenBank/DDBJ databases">
        <authorList>
            <person name="Holder M.E."/>
            <person name="Ajami N.J."/>
            <person name="Petrosino J.F."/>
        </authorList>
    </citation>
    <scope>NUCLEOTIDE SEQUENCE [LARGE SCALE GENOMIC DNA]</scope>
    <source>
        <strain evidence="2">ATCC 700696</strain>
    </source>
</reference>
<dbReference type="RefSeq" id="WP_094233537.1">
    <property type="nucleotide sequence ID" value="NZ_CP016199.1"/>
</dbReference>
<evidence type="ECO:0000313" key="2">
    <source>
        <dbReference type="Proteomes" id="UP000214689"/>
    </source>
</evidence>
<proteinExistence type="predicted"/>
<dbReference type="EMBL" id="CP016199">
    <property type="protein sequence ID" value="ASS37313.1"/>
    <property type="molecule type" value="Genomic_DNA"/>
</dbReference>
<dbReference type="InterPro" id="IPR024208">
    <property type="entry name" value="DUF3842"/>
</dbReference>
<protein>
    <recommendedName>
        <fullName evidence="3">DUF3842 domain-containing protein</fullName>
    </recommendedName>
</protein>
<dbReference type="OrthoDB" id="9797117at2"/>